<keyword evidence="1" id="KW-0472">Membrane</keyword>
<dbReference type="NCBIfam" id="NF007968">
    <property type="entry name" value="PRK10692.1"/>
    <property type="match status" value="1"/>
</dbReference>
<proteinExistence type="predicted"/>
<keyword evidence="1" id="KW-1133">Transmembrane helix</keyword>
<sequence>MKRKSATLLGNGLMGAGMIMMIAGIACSVLNQLPQFHFTTIVAHGAIMGIFIGALLWLTGARIGGHQQISDRYWWHRHYDERCRRHSSNGR</sequence>
<organism evidence="2 3">
    <name type="scientific">Biostraticola tofi</name>
    <dbReference type="NCBI Taxonomy" id="466109"/>
    <lineage>
        <taxon>Bacteria</taxon>
        <taxon>Pseudomonadati</taxon>
        <taxon>Pseudomonadota</taxon>
        <taxon>Gammaproteobacteria</taxon>
        <taxon>Enterobacterales</taxon>
        <taxon>Bruguierivoracaceae</taxon>
        <taxon>Biostraticola</taxon>
    </lineage>
</organism>
<reference evidence="2 3" key="1">
    <citation type="submission" date="2019-03" db="EMBL/GenBank/DDBJ databases">
        <title>Genomic Encyclopedia of Type Strains, Phase IV (KMG-IV): sequencing the most valuable type-strain genomes for metagenomic binning, comparative biology and taxonomic classification.</title>
        <authorList>
            <person name="Goeker M."/>
        </authorList>
    </citation>
    <scope>NUCLEOTIDE SEQUENCE [LARGE SCALE GENOMIC DNA]</scope>
    <source>
        <strain evidence="2 3">DSM 19580</strain>
    </source>
</reference>
<evidence type="ECO:0000256" key="1">
    <source>
        <dbReference type="SAM" id="Phobius"/>
    </source>
</evidence>
<dbReference type="OrthoDB" id="6494670at2"/>
<feature type="transmembrane region" description="Helical" evidence="1">
    <location>
        <begin position="37"/>
        <end position="58"/>
    </location>
</feature>
<evidence type="ECO:0000313" key="3">
    <source>
        <dbReference type="Proteomes" id="UP000295719"/>
    </source>
</evidence>
<keyword evidence="3" id="KW-1185">Reference proteome</keyword>
<name>A0A4V2W5F9_9GAMM</name>
<protein>
    <submittedName>
        <fullName evidence="2">Uncharacterized protein DUF2583</fullName>
    </submittedName>
</protein>
<feature type="transmembrane region" description="Helical" evidence="1">
    <location>
        <begin position="12"/>
        <end position="31"/>
    </location>
</feature>
<dbReference type="RefSeq" id="WP_131863240.1">
    <property type="nucleotide sequence ID" value="NZ_SMCR01000001.1"/>
</dbReference>
<evidence type="ECO:0000313" key="2">
    <source>
        <dbReference type="EMBL" id="TCV99685.1"/>
    </source>
</evidence>
<keyword evidence="1" id="KW-0812">Transmembrane</keyword>
<accession>A0A4V2W5F9</accession>
<dbReference type="Pfam" id="PF10762">
    <property type="entry name" value="DUF2583"/>
    <property type="match status" value="1"/>
</dbReference>
<dbReference type="EMBL" id="SMCR01000001">
    <property type="protein sequence ID" value="TCV99685.1"/>
    <property type="molecule type" value="Genomic_DNA"/>
</dbReference>
<comment type="caution">
    <text evidence="2">The sequence shown here is derived from an EMBL/GenBank/DDBJ whole genome shotgun (WGS) entry which is preliminary data.</text>
</comment>
<dbReference type="AlphaFoldDB" id="A0A4V2W5F9"/>
<dbReference type="InterPro" id="IPR019698">
    <property type="entry name" value="DUF2583"/>
</dbReference>
<gene>
    <name evidence="2" type="ORF">EDC52_10117</name>
</gene>
<dbReference type="PROSITE" id="PS51257">
    <property type="entry name" value="PROKAR_LIPOPROTEIN"/>
    <property type="match status" value="1"/>
</dbReference>
<dbReference type="Proteomes" id="UP000295719">
    <property type="component" value="Unassembled WGS sequence"/>
</dbReference>